<dbReference type="Gene3D" id="1.20.1250.20">
    <property type="entry name" value="MFS general substrate transporter like domains"/>
    <property type="match status" value="1"/>
</dbReference>
<feature type="transmembrane region" description="Helical" evidence="5">
    <location>
        <begin position="379"/>
        <end position="401"/>
    </location>
</feature>
<evidence type="ECO:0000313" key="8">
    <source>
        <dbReference type="Proteomes" id="UP000317909"/>
    </source>
</evidence>
<dbReference type="PANTHER" id="PTHR43201:SF8">
    <property type="entry name" value="ACYL-COA SYNTHETASE FAMILY MEMBER 3"/>
    <property type="match status" value="1"/>
</dbReference>
<keyword evidence="2 5" id="KW-0812">Transmembrane</keyword>
<dbReference type="Gene3D" id="3.40.50.12780">
    <property type="entry name" value="N-terminal domain of ligase-like"/>
    <property type="match status" value="1"/>
</dbReference>
<evidence type="ECO:0000256" key="5">
    <source>
        <dbReference type="SAM" id="Phobius"/>
    </source>
</evidence>
<feature type="transmembrane region" description="Helical" evidence="5">
    <location>
        <begin position="339"/>
        <end position="359"/>
    </location>
</feature>
<dbReference type="PROSITE" id="PS00455">
    <property type="entry name" value="AMP_BINDING"/>
    <property type="match status" value="1"/>
</dbReference>
<dbReference type="AlphaFoldDB" id="A0A517TWM2"/>
<feature type="transmembrane region" description="Helical" evidence="5">
    <location>
        <begin position="307"/>
        <end position="327"/>
    </location>
</feature>
<dbReference type="GO" id="GO:0006631">
    <property type="term" value="P:fatty acid metabolic process"/>
    <property type="evidence" value="ECO:0007669"/>
    <property type="project" value="TreeGrafter"/>
</dbReference>
<feature type="transmembrane region" description="Helical" evidence="5">
    <location>
        <begin position="63"/>
        <end position="84"/>
    </location>
</feature>
<dbReference type="PROSITE" id="PS50850">
    <property type="entry name" value="MFS"/>
    <property type="match status" value="1"/>
</dbReference>
<dbReference type="GO" id="GO:0031956">
    <property type="term" value="F:medium-chain fatty acid-CoA ligase activity"/>
    <property type="evidence" value="ECO:0007669"/>
    <property type="project" value="TreeGrafter"/>
</dbReference>
<keyword evidence="8" id="KW-1185">Reference proteome</keyword>
<keyword evidence="3 5" id="KW-1133">Transmembrane helix</keyword>
<feature type="transmembrane region" description="Helical" evidence="5">
    <location>
        <begin position="242"/>
        <end position="262"/>
    </location>
</feature>
<dbReference type="InterPro" id="IPR002123">
    <property type="entry name" value="Plipid/glycerol_acylTrfase"/>
</dbReference>
<feature type="domain" description="Major facilitator superfamily (MFS) profile" evidence="6">
    <location>
        <begin position="26"/>
        <end position="501"/>
    </location>
</feature>
<proteinExistence type="inferred from homology"/>
<evidence type="ECO:0000259" key="6">
    <source>
        <dbReference type="PROSITE" id="PS50850"/>
    </source>
</evidence>
<dbReference type="Proteomes" id="UP000317909">
    <property type="component" value="Chromosome"/>
</dbReference>
<dbReference type="SMART" id="SM00563">
    <property type="entry name" value="PlsC"/>
    <property type="match status" value="1"/>
</dbReference>
<dbReference type="InterPro" id="IPR020846">
    <property type="entry name" value="MFS_dom"/>
</dbReference>
<evidence type="ECO:0000256" key="4">
    <source>
        <dbReference type="ARBA" id="ARBA00023136"/>
    </source>
</evidence>
<dbReference type="PANTHER" id="PTHR43201">
    <property type="entry name" value="ACYL-COA SYNTHETASE"/>
    <property type="match status" value="1"/>
</dbReference>
<reference evidence="7 8" key="1">
    <citation type="submission" date="2019-02" db="EMBL/GenBank/DDBJ databases">
        <title>Deep-cultivation of Planctomycetes and their phenomic and genomic characterization uncovers novel biology.</title>
        <authorList>
            <person name="Wiegand S."/>
            <person name="Jogler M."/>
            <person name="Boedeker C."/>
            <person name="Pinto D."/>
            <person name="Vollmers J."/>
            <person name="Rivas-Marin E."/>
            <person name="Kohn T."/>
            <person name="Peeters S.H."/>
            <person name="Heuer A."/>
            <person name="Rast P."/>
            <person name="Oberbeckmann S."/>
            <person name="Bunk B."/>
            <person name="Jeske O."/>
            <person name="Meyerdierks A."/>
            <person name="Storesund J.E."/>
            <person name="Kallscheuer N."/>
            <person name="Luecker S."/>
            <person name="Lage O.M."/>
            <person name="Pohl T."/>
            <person name="Merkel B.J."/>
            <person name="Hornburger P."/>
            <person name="Mueller R.-W."/>
            <person name="Bruemmer F."/>
            <person name="Labrenz M."/>
            <person name="Spormann A.M."/>
            <person name="Op den Camp H."/>
            <person name="Overmann J."/>
            <person name="Amann R."/>
            <person name="Jetten M.S.M."/>
            <person name="Mascher T."/>
            <person name="Medema M.H."/>
            <person name="Devos D.P."/>
            <person name="Kaster A.-K."/>
            <person name="Ovreas L."/>
            <person name="Rohde M."/>
            <person name="Galperin M.Y."/>
            <person name="Jogler C."/>
        </authorList>
    </citation>
    <scope>NUCLEOTIDE SEQUENCE [LARGE SCALE GENOMIC DNA]</scope>
    <source>
        <strain evidence="7 8">I41</strain>
    </source>
</reference>
<dbReference type="Pfam" id="PF07690">
    <property type="entry name" value="MFS_1"/>
    <property type="match status" value="1"/>
</dbReference>
<feature type="transmembrane region" description="Helical" evidence="5">
    <location>
        <begin position="282"/>
        <end position="300"/>
    </location>
</feature>
<dbReference type="SUPFAM" id="SSF69593">
    <property type="entry name" value="Glycerol-3-phosphate (1)-acyltransferase"/>
    <property type="match status" value="1"/>
</dbReference>
<sequence length="1232" mass="134068">MHSGPIASGSKHLAAVPRERSLVSKSFLGLLFTQFLGATNDNILRWLVIGIGKDYAGVNVSNLLALGTAVFVLPYILLAAPAGYLADRYSKRQVIVLCKVGEGLIMALAIVAILVGHIWLMLLVLGLAGAQAALFGPAKLGSIPEMVDDSRISAANGLIGLTTVFSTMVGTYAGSWLADFTGDKGQAHWQWSAVVLLGVAVAGWLTSLLIAKLPAADATRRFPWDMAQQSWRDLKTLAYTPAMLRVAMGIMFFWTLGALAHLNIDQFVFEAGGGKQTQVAPLLAALVIGIGVGSVLAGVWSAGRVELGILPLGALGLIIAPLLLFTVEGEFFEPSGDWTLSYIVACLLLLLLGCSAGLFDVPLASYMQHYSPKDRRGSVLAASNLLTFGGMLIAALAFGAMRMPVHEGSLAHLRTQFADNPQRLAEAEAMWADFKAQRDAGESIDVHRLTEERPEQAVVIREVYQELVGHPLLTARQIFLLCGMLTIPVFIYIIVLIPQATIRFMAWLLTHTFYKVRVFGRKNLPEEGPALLAPNHVSWLDGLLLVAVSPRPVRLIVSRGYIEKWYIRGLARLMGVIPILESPKALRSAIDTARDALNNGEIVCIFPEGRISPSGQLQTFKPGVLEILKGSTAEVIPVYLDELWGSIFSFRGGKLFAKSPELSPRRVSIWFGEPLHEPGSAYEIRNAVQALGALAVTRRKQRAMVLPRLMIRKCRKAMFRWKIADSTGQSLTGAQILMRALILRRLLLREVFAPQVADEKYIGILLPPSNGAVLVNAAVTLCGRVACNLNYTVSAEIMNKCIAKAGIKHVLTSQKVLDKLGMQLDAKVILLEDFKDRVTTADKLTSAALAYAMPAPLLDRILGLHRMSGDDELTVIFTSGSTGEPKGVVLTHHNVGSNVEAILQAVHLRRDDTVLGIVPFFHSLGFTVTLWTILGLDVRCAYHFSPLEAQQIGKLAKKWDATVLLATPTFLRNFIRRCDPADFTHLEVAVAGAEKLPIALCEAFEERFGVRPVEGYGTTELSPLVSVNIPPNRSQSNEIDAKEGTVGRPVAGVAAKVVDPETFVDLPIESPGMLLIKGPNVMKGYLHEPAKTAEVIRDGWYVTGDIAKIDRHGFIEITGRLSRFSKIGGEMVPHLNIEEEIQNFVQGANQDELVAVVTSVPDEKKGERLIVVHTKIGKTPAEICEHLKKIGWPNLWIPGTDSFLEVAEIPVLGTGKLDLKGLSDLAKSRFCI</sequence>
<keyword evidence="4 5" id="KW-0472">Membrane</keyword>
<dbReference type="KEGG" id="llh:I41_19430"/>
<organism evidence="7 8">
    <name type="scientific">Lacipirellula limnantheis</name>
    <dbReference type="NCBI Taxonomy" id="2528024"/>
    <lineage>
        <taxon>Bacteria</taxon>
        <taxon>Pseudomonadati</taxon>
        <taxon>Planctomycetota</taxon>
        <taxon>Planctomycetia</taxon>
        <taxon>Pirellulales</taxon>
        <taxon>Lacipirellulaceae</taxon>
        <taxon>Lacipirellula</taxon>
    </lineage>
</organism>
<accession>A0A517TWM2</accession>
<dbReference type="Pfam" id="PF01553">
    <property type="entry name" value="Acyltransferase"/>
    <property type="match status" value="1"/>
</dbReference>
<dbReference type="InterPro" id="IPR000873">
    <property type="entry name" value="AMP-dep_synth/lig_dom"/>
</dbReference>
<name>A0A517TWM2_9BACT</name>
<evidence type="ECO:0000256" key="3">
    <source>
        <dbReference type="ARBA" id="ARBA00022989"/>
    </source>
</evidence>
<evidence type="ECO:0000256" key="1">
    <source>
        <dbReference type="ARBA" id="ARBA00006432"/>
    </source>
</evidence>
<evidence type="ECO:0000313" key="7">
    <source>
        <dbReference type="EMBL" id="QDT72760.1"/>
    </source>
</evidence>
<dbReference type="Pfam" id="PF00501">
    <property type="entry name" value="AMP-binding"/>
    <property type="match status" value="1"/>
</dbReference>
<dbReference type="InterPro" id="IPR042099">
    <property type="entry name" value="ANL_N_sf"/>
</dbReference>
<dbReference type="SUPFAM" id="SSF56801">
    <property type="entry name" value="Acetyl-CoA synthetase-like"/>
    <property type="match status" value="1"/>
</dbReference>
<feature type="transmembrane region" description="Helical" evidence="5">
    <location>
        <begin position="478"/>
        <end position="497"/>
    </location>
</feature>
<dbReference type="Gene3D" id="3.30.300.30">
    <property type="match status" value="1"/>
</dbReference>
<dbReference type="SUPFAM" id="SSF103473">
    <property type="entry name" value="MFS general substrate transporter"/>
    <property type="match status" value="1"/>
</dbReference>
<dbReference type="CDD" id="cd07989">
    <property type="entry name" value="LPLAT_AGPAT-like"/>
    <property type="match status" value="1"/>
</dbReference>
<feature type="transmembrane region" description="Helical" evidence="5">
    <location>
        <begin position="914"/>
        <end position="934"/>
    </location>
</feature>
<evidence type="ECO:0000256" key="2">
    <source>
        <dbReference type="ARBA" id="ARBA00022692"/>
    </source>
</evidence>
<gene>
    <name evidence="7" type="primary">aas</name>
    <name evidence="7" type="ORF">I41_19430</name>
</gene>
<feature type="transmembrane region" description="Helical" evidence="5">
    <location>
        <begin position="189"/>
        <end position="211"/>
    </location>
</feature>
<comment type="similarity">
    <text evidence="1">Belongs to the ATP-dependent AMP-binding enzyme family.</text>
</comment>
<dbReference type="RefSeq" id="WP_145432297.1">
    <property type="nucleotide sequence ID" value="NZ_CP036339.1"/>
</dbReference>
<dbReference type="GO" id="GO:0016746">
    <property type="term" value="F:acyltransferase activity"/>
    <property type="evidence" value="ECO:0007669"/>
    <property type="project" value="InterPro"/>
</dbReference>
<protein>
    <submittedName>
        <fullName evidence="7">Bifunctional protein Aas</fullName>
    </submittedName>
</protein>
<dbReference type="InterPro" id="IPR011701">
    <property type="entry name" value="MFS"/>
</dbReference>
<dbReference type="OrthoDB" id="9757771at2"/>
<feature type="transmembrane region" description="Helical" evidence="5">
    <location>
        <begin position="155"/>
        <end position="177"/>
    </location>
</feature>
<dbReference type="GO" id="GO:0022857">
    <property type="term" value="F:transmembrane transporter activity"/>
    <property type="evidence" value="ECO:0007669"/>
    <property type="project" value="InterPro"/>
</dbReference>
<dbReference type="EMBL" id="CP036339">
    <property type="protein sequence ID" value="QDT72760.1"/>
    <property type="molecule type" value="Genomic_DNA"/>
</dbReference>
<dbReference type="CDD" id="cd06173">
    <property type="entry name" value="MFS_MefA_like"/>
    <property type="match status" value="1"/>
</dbReference>
<dbReference type="InterPro" id="IPR020845">
    <property type="entry name" value="AMP-binding_CS"/>
</dbReference>
<dbReference type="InterPro" id="IPR045851">
    <property type="entry name" value="AMP-bd_C_sf"/>
</dbReference>
<dbReference type="InterPro" id="IPR036259">
    <property type="entry name" value="MFS_trans_sf"/>
</dbReference>
<feature type="transmembrane region" description="Helical" evidence="5">
    <location>
        <begin position="104"/>
        <end position="134"/>
    </location>
</feature>